<dbReference type="eggNOG" id="ENOG503469E">
    <property type="taxonomic scope" value="Bacteria"/>
</dbReference>
<evidence type="ECO:0000313" key="2">
    <source>
        <dbReference type="Proteomes" id="UP000014139"/>
    </source>
</evidence>
<dbReference type="Proteomes" id="UP000014139">
    <property type="component" value="Unassembled WGS sequence"/>
</dbReference>
<organism evidence="1 2">
    <name type="scientific">Amycolatopsis vancoresmycina DSM 44592</name>
    <dbReference type="NCBI Taxonomy" id="1292037"/>
    <lineage>
        <taxon>Bacteria</taxon>
        <taxon>Bacillati</taxon>
        <taxon>Actinomycetota</taxon>
        <taxon>Actinomycetes</taxon>
        <taxon>Pseudonocardiales</taxon>
        <taxon>Pseudonocardiaceae</taxon>
        <taxon>Amycolatopsis</taxon>
    </lineage>
</organism>
<proteinExistence type="predicted"/>
<protein>
    <submittedName>
        <fullName evidence="1">Uncharacterized protein</fullName>
    </submittedName>
</protein>
<gene>
    <name evidence="1" type="ORF">H480_34726</name>
</gene>
<name>R1FWX3_9PSEU</name>
<keyword evidence="2" id="KW-1185">Reference proteome</keyword>
<dbReference type="OrthoDB" id="4174446at2"/>
<dbReference type="RefSeq" id="WP_004559331.1">
    <property type="nucleotide sequence ID" value="NZ_AOUO01000578.1"/>
</dbReference>
<dbReference type="EMBL" id="AOUO01000578">
    <property type="protein sequence ID" value="EOD63883.1"/>
    <property type="molecule type" value="Genomic_DNA"/>
</dbReference>
<sequence length="195" mass="21212">MTDWFPYEEDEETPGLSPGETAFLAALREAAGRWPVPFAGSWAARGETEPSLLAVVSLIDSEARVSLGDFGVHVLGDRARGDLLHNQLYTLPDEPTGFAIDVTGPPQQLAAECAKWFEALLSKPVVHARWRHAGAVYAQLWSFGDTGEGLVQSYDAGSAPRHQEADLQARGHVRGRGWVQVAGIEAAPDEVRRVR</sequence>
<reference evidence="1 2" key="1">
    <citation type="submission" date="2013-02" db="EMBL/GenBank/DDBJ databases">
        <title>Draft genome sequence of Amycolatopsis vancoresmycina strain DSM 44592T.</title>
        <authorList>
            <person name="Kumar S."/>
            <person name="Kaur N."/>
            <person name="Kaur C."/>
            <person name="Raghava G.P.S."/>
            <person name="Mayilraj S."/>
        </authorList>
    </citation>
    <scope>NUCLEOTIDE SEQUENCE [LARGE SCALE GENOMIC DNA]</scope>
    <source>
        <strain evidence="1 2">DSM 44592</strain>
    </source>
</reference>
<dbReference type="PATRIC" id="fig|1292037.4.peg.6522"/>
<accession>R1FWX3</accession>
<evidence type="ECO:0000313" key="1">
    <source>
        <dbReference type="EMBL" id="EOD63883.1"/>
    </source>
</evidence>
<dbReference type="AlphaFoldDB" id="R1FWX3"/>
<comment type="caution">
    <text evidence="1">The sequence shown here is derived from an EMBL/GenBank/DDBJ whole genome shotgun (WGS) entry which is preliminary data.</text>
</comment>